<keyword evidence="4 5" id="KW-0472">Membrane</keyword>
<evidence type="ECO:0000256" key="3">
    <source>
        <dbReference type="ARBA" id="ARBA00022989"/>
    </source>
</evidence>
<organism evidence="6 7">
    <name type="scientific">Ectothiorhodospira magna</name>
    <dbReference type="NCBI Taxonomy" id="867345"/>
    <lineage>
        <taxon>Bacteria</taxon>
        <taxon>Pseudomonadati</taxon>
        <taxon>Pseudomonadota</taxon>
        <taxon>Gammaproteobacteria</taxon>
        <taxon>Chromatiales</taxon>
        <taxon>Ectothiorhodospiraceae</taxon>
        <taxon>Ectothiorhodospira</taxon>
    </lineage>
</organism>
<sequence length="464" mass="49308">MSDGHGSRDGLGREIGLTTATVIVIANMIGSGIFTTSGFMMGELGHPGIVMACWVLGGLFALTGALCYGELGAMIPRAGGEYAYLREAFGPLPAFLSGWISLIVGFSAPIAAAAIAFSVYFLGGEAMKPWLTLDIGHHTLVTFSTASVVACSVILVLSLIHLHSLKLGAGTQNLLTALKILFVTTFIIGGLAFGAGNTDHFSQTIADFQLTGEGLAVSLVFVLFAYSGWNAAAYLGGEIRNPGRNLPLSLAIGTLLVSGLYLLINIVYIYALPPEHMSGVLDIGNAAATALFGDEIGTLFSLGIALGLLSVISAMIMAGPRVYFAMARDGVFFRQCGEVHRTHRTPAWAIAFQGILATIIILTTSYDALLIYIGFTLSISSSGAVLGLMYLRHKQPQRQRAYRTLAYPWTPLIFIAGNGWIIGYVLYSRPSVALYGLLTIMAGILLYYLFAGRTVKSDMDTETS</sequence>
<feature type="transmembrane region" description="Helical" evidence="5">
    <location>
        <begin position="404"/>
        <end position="426"/>
    </location>
</feature>
<evidence type="ECO:0000256" key="4">
    <source>
        <dbReference type="ARBA" id="ARBA00023136"/>
    </source>
</evidence>
<reference evidence="6 7" key="1">
    <citation type="submission" date="2016-10" db="EMBL/GenBank/DDBJ databases">
        <authorList>
            <person name="de Groot N.N."/>
        </authorList>
    </citation>
    <scope>NUCLEOTIDE SEQUENCE [LARGE SCALE GENOMIC DNA]</scope>
    <source>
        <strain evidence="6 7">B7-7</strain>
    </source>
</reference>
<evidence type="ECO:0000313" key="6">
    <source>
        <dbReference type="EMBL" id="SEP74843.1"/>
    </source>
</evidence>
<feature type="transmembrane region" description="Helical" evidence="5">
    <location>
        <begin position="369"/>
        <end position="392"/>
    </location>
</feature>
<dbReference type="PANTHER" id="PTHR11785:SF512">
    <property type="entry name" value="SOBREMESA, ISOFORM B"/>
    <property type="match status" value="1"/>
</dbReference>
<dbReference type="AlphaFoldDB" id="A0A1H9AEJ6"/>
<evidence type="ECO:0000313" key="7">
    <source>
        <dbReference type="Proteomes" id="UP000199496"/>
    </source>
</evidence>
<dbReference type="InterPro" id="IPR050598">
    <property type="entry name" value="AminoAcid_Transporter"/>
</dbReference>
<feature type="transmembrane region" description="Helical" evidence="5">
    <location>
        <begin position="248"/>
        <end position="271"/>
    </location>
</feature>
<dbReference type="InterPro" id="IPR002293">
    <property type="entry name" value="AA/rel_permease1"/>
</dbReference>
<feature type="transmembrane region" description="Helical" evidence="5">
    <location>
        <begin position="174"/>
        <end position="195"/>
    </location>
</feature>
<dbReference type="PANTHER" id="PTHR11785">
    <property type="entry name" value="AMINO ACID TRANSPORTER"/>
    <property type="match status" value="1"/>
</dbReference>
<feature type="transmembrane region" description="Helical" evidence="5">
    <location>
        <begin position="92"/>
        <end position="120"/>
    </location>
</feature>
<feature type="transmembrane region" description="Helical" evidence="5">
    <location>
        <begin position="48"/>
        <end position="71"/>
    </location>
</feature>
<comment type="subcellular location">
    <subcellularLocation>
        <location evidence="1">Membrane</location>
        <topology evidence="1">Multi-pass membrane protein</topology>
    </subcellularLocation>
</comment>
<protein>
    <submittedName>
        <fullName evidence="6">Basic amino acid/polyamine antiporter, APA family</fullName>
    </submittedName>
</protein>
<evidence type="ECO:0000256" key="1">
    <source>
        <dbReference type="ARBA" id="ARBA00004141"/>
    </source>
</evidence>
<dbReference type="Proteomes" id="UP000199496">
    <property type="component" value="Unassembled WGS sequence"/>
</dbReference>
<feature type="transmembrane region" description="Helical" evidence="5">
    <location>
        <begin position="140"/>
        <end position="162"/>
    </location>
</feature>
<dbReference type="STRING" id="867345.SAMN05421693_10522"/>
<keyword evidence="7" id="KW-1185">Reference proteome</keyword>
<feature type="transmembrane region" description="Helical" evidence="5">
    <location>
        <begin position="299"/>
        <end position="324"/>
    </location>
</feature>
<proteinExistence type="predicted"/>
<dbReference type="GO" id="GO:0015179">
    <property type="term" value="F:L-amino acid transmembrane transporter activity"/>
    <property type="evidence" value="ECO:0007669"/>
    <property type="project" value="TreeGrafter"/>
</dbReference>
<dbReference type="Gene3D" id="1.20.1740.10">
    <property type="entry name" value="Amino acid/polyamine transporter I"/>
    <property type="match status" value="1"/>
</dbReference>
<dbReference type="RefSeq" id="WP_090203944.1">
    <property type="nucleotide sequence ID" value="NZ_FOFO01000005.1"/>
</dbReference>
<dbReference type="PIRSF" id="PIRSF006060">
    <property type="entry name" value="AA_transporter"/>
    <property type="match status" value="1"/>
</dbReference>
<dbReference type="EMBL" id="FOFO01000005">
    <property type="protein sequence ID" value="SEP74843.1"/>
    <property type="molecule type" value="Genomic_DNA"/>
</dbReference>
<keyword evidence="2 5" id="KW-0812">Transmembrane</keyword>
<dbReference type="GO" id="GO:0016020">
    <property type="term" value="C:membrane"/>
    <property type="evidence" value="ECO:0007669"/>
    <property type="project" value="UniProtKB-SubCell"/>
</dbReference>
<accession>A0A1H9AEJ6</accession>
<keyword evidence="3 5" id="KW-1133">Transmembrane helix</keyword>
<feature type="transmembrane region" description="Helical" evidence="5">
    <location>
        <begin position="215"/>
        <end position="236"/>
    </location>
</feature>
<dbReference type="Pfam" id="PF13520">
    <property type="entry name" value="AA_permease_2"/>
    <property type="match status" value="1"/>
</dbReference>
<feature type="transmembrane region" description="Helical" evidence="5">
    <location>
        <begin position="432"/>
        <end position="450"/>
    </location>
</feature>
<feature type="transmembrane region" description="Helical" evidence="5">
    <location>
        <begin position="345"/>
        <end position="363"/>
    </location>
</feature>
<name>A0A1H9AEJ6_9GAMM</name>
<evidence type="ECO:0000256" key="5">
    <source>
        <dbReference type="SAM" id="Phobius"/>
    </source>
</evidence>
<evidence type="ECO:0000256" key="2">
    <source>
        <dbReference type="ARBA" id="ARBA00022692"/>
    </source>
</evidence>
<feature type="transmembrane region" description="Helical" evidence="5">
    <location>
        <begin position="20"/>
        <end position="42"/>
    </location>
</feature>
<dbReference type="OrthoDB" id="9804700at2"/>
<gene>
    <name evidence="6" type="ORF">SAMN05421693_10522</name>
</gene>